<proteinExistence type="inferred from homology"/>
<evidence type="ECO:0000259" key="8">
    <source>
        <dbReference type="Pfam" id="PF02540"/>
    </source>
</evidence>
<gene>
    <name evidence="9" type="primary">nadE_2</name>
    <name evidence="9" type="ORF">TRL7639_04437</name>
</gene>
<evidence type="ECO:0000256" key="1">
    <source>
        <dbReference type="ARBA" id="ARBA00004790"/>
    </source>
</evidence>
<dbReference type="GO" id="GO:0008795">
    <property type="term" value="F:NAD+ synthase activity"/>
    <property type="evidence" value="ECO:0007669"/>
    <property type="project" value="UniProtKB-EC"/>
</dbReference>
<reference evidence="9 10" key="1">
    <citation type="submission" date="2017-03" db="EMBL/GenBank/DDBJ databases">
        <authorList>
            <person name="Afonso C.L."/>
            <person name="Miller P.J."/>
            <person name="Scott M.A."/>
            <person name="Spackman E."/>
            <person name="Goraichik I."/>
            <person name="Dimitrov K.M."/>
            <person name="Suarez D.L."/>
            <person name="Swayne D.E."/>
        </authorList>
    </citation>
    <scope>NUCLEOTIDE SEQUENCE [LARGE SCALE GENOMIC DNA]</scope>
    <source>
        <strain evidence="9 10">CECT 7639</strain>
    </source>
</reference>
<dbReference type="GO" id="GO:0004359">
    <property type="term" value="F:glutaminase activity"/>
    <property type="evidence" value="ECO:0007669"/>
    <property type="project" value="InterPro"/>
</dbReference>
<evidence type="ECO:0000313" key="9">
    <source>
        <dbReference type="EMBL" id="SLN73543.1"/>
    </source>
</evidence>
<organism evidence="9 10">
    <name type="scientific">Falsiruegeria litorea R37</name>
    <dbReference type="NCBI Taxonomy" id="1200284"/>
    <lineage>
        <taxon>Bacteria</taxon>
        <taxon>Pseudomonadati</taxon>
        <taxon>Pseudomonadota</taxon>
        <taxon>Alphaproteobacteria</taxon>
        <taxon>Rhodobacterales</taxon>
        <taxon>Roseobacteraceae</taxon>
        <taxon>Falsiruegeria</taxon>
    </lineage>
</organism>
<dbReference type="EMBL" id="FWFO01000008">
    <property type="protein sequence ID" value="SLN73543.1"/>
    <property type="molecule type" value="Genomic_DNA"/>
</dbReference>
<dbReference type="EC" id="6.3.1.5" evidence="7"/>
<dbReference type="AlphaFoldDB" id="A0A1Y5TVA8"/>
<comment type="similarity">
    <text evidence="6">Belongs to the NAD synthetase family.</text>
</comment>
<dbReference type="CDD" id="cd00553">
    <property type="entry name" value="NAD_synthase"/>
    <property type="match status" value="1"/>
</dbReference>
<keyword evidence="2 6" id="KW-0436">Ligase</keyword>
<comment type="pathway">
    <text evidence="1">Cofactor biosynthesis; NAD(+) biosynthesis.</text>
</comment>
<dbReference type="GO" id="GO:0005524">
    <property type="term" value="F:ATP binding"/>
    <property type="evidence" value="ECO:0007669"/>
    <property type="project" value="UniProtKB-KW"/>
</dbReference>
<keyword evidence="5 6" id="KW-0520">NAD</keyword>
<dbReference type="SUPFAM" id="SSF52402">
    <property type="entry name" value="Adenine nucleotide alpha hydrolases-like"/>
    <property type="match status" value="1"/>
</dbReference>
<dbReference type="InterPro" id="IPR014729">
    <property type="entry name" value="Rossmann-like_a/b/a_fold"/>
</dbReference>
<dbReference type="Gene3D" id="3.40.50.620">
    <property type="entry name" value="HUPs"/>
    <property type="match status" value="1"/>
</dbReference>
<evidence type="ECO:0000256" key="7">
    <source>
        <dbReference type="RuleBase" id="RU003812"/>
    </source>
</evidence>
<dbReference type="GO" id="GO:0005737">
    <property type="term" value="C:cytoplasm"/>
    <property type="evidence" value="ECO:0007669"/>
    <property type="project" value="InterPro"/>
</dbReference>
<dbReference type="GO" id="GO:0003952">
    <property type="term" value="F:NAD+ synthase (glutamine-hydrolyzing) activity"/>
    <property type="evidence" value="ECO:0007669"/>
    <property type="project" value="InterPro"/>
</dbReference>
<keyword evidence="10" id="KW-1185">Reference proteome</keyword>
<dbReference type="PANTHER" id="PTHR23090">
    <property type="entry name" value="NH 3 /GLUTAMINE-DEPENDENT NAD + SYNTHETASE"/>
    <property type="match status" value="1"/>
</dbReference>
<name>A0A1Y5TVA8_9RHOB</name>
<dbReference type="PANTHER" id="PTHR23090:SF9">
    <property type="entry name" value="GLUTAMINE-DEPENDENT NAD(+) SYNTHETASE"/>
    <property type="match status" value="1"/>
</dbReference>
<evidence type="ECO:0000256" key="6">
    <source>
        <dbReference type="RuleBase" id="RU003811"/>
    </source>
</evidence>
<dbReference type="OrthoDB" id="3266517at2"/>
<sequence length="332" mass="36199">MTLKSEILDLSRQNNIGDLTPWFDAQLNARIDSGAFAQEDTLRADMARILADLTAYREQNGIGAAVIGMSGGVDSALTAALFKAAGWRVVGHTMPIEQNPEETERGQEACIALGIEHQNIDLTPQFHSMVEGLTKLDPALSNGDEAGLRIRRGNMRARLRMITLYDQAHRYGGVVASTDNFSELAAGFWTLNGDVGDVAPIQSLLKSWEVPWMAREIGVPEKTWRATPTDGLGISAGDEAQLGVSYLQWDLMVLAMADALAANPNLSREELPQAMGFGEDAEGTRVLDCVAGRLGRTWYKRAGTFNLAHPREGRYDALAGIDRALFMPNLLK</sequence>
<protein>
    <recommendedName>
        <fullName evidence="7">NH(3)-dependent NAD(+) synthetase</fullName>
        <ecNumber evidence="7">6.3.1.5</ecNumber>
    </recommendedName>
</protein>
<evidence type="ECO:0000313" key="10">
    <source>
        <dbReference type="Proteomes" id="UP000193077"/>
    </source>
</evidence>
<evidence type="ECO:0000256" key="3">
    <source>
        <dbReference type="ARBA" id="ARBA00022741"/>
    </source>
</evidence>
<comment type="catalytic activity">
    <reaction evidence="7">
        <text>deamido-NAD(+) + NH4(+) + ATP = AMP + diphosphate + NAD(+) + H(+)</text>
        <dbReference type="Rhea" id="RHEA:21188"/>
        <dbReference type="ChEBI" id="CHEBI:15378"/>
        <dbReference type="ChEBI" id="CHEBI:28938"/>
        <dbReference type="ChEBI" id="CHEBI:30616"/>
        <dbReference type="ChEBI" id="CHEBI:33019"/>
        <dbReference type="ChEBI" id="CHEBI:57540"/>
        <dbReference type="ChEBI" id="CHEBI:58437"/>
        <dbReference type="ChEBI" id="CHEBI:456215"/>
        <dbReference type="EC" id="6.3.1.5"/>
    </reaction>
</comment>
<accession>A0A1Y5TVA8</accession>
<dbReference type="NCBIfam" id="TIGR00552">
    <property type="entry name" value="nadE"/>
    <property type="match status" value="1"/>
</dbReference>
<evidence type="ECO:0000256" key="4">
    <source>
        <dbReference type="ARBA" id="ARBA00022840"/>
    </source>
</evidence>
<keyword evidence="3 6" id="KW-0547">Nucleotide-binding</keyword>
<dbReference type="UniPathway" id="UPA00253">
    <property type="reaction ID" value="UER00333"/>
</dbReference>
<feature type="domain" description="NAD/GMP synthase" evidence="8">
    <location>
        <begin position="49"/>
        <end position="254"/>
    </location>
</feature>
<dbReference type="RefSeq" id="WP_085798079.1">
    <property type="nucleotide sequence ID" value="NZ_FWFO01000008.1"/>
</dbReference>
<dbReference type="InterPro" id="IPR003694">
    <property type="entry name" value="NAD_synthase"/>
</dbReference>
<evidence type="ECO:0000256" key="2">
    <source>
        <dbReference type="ARBA" id="ARBA00022598"/>
    </source>
</evidence>
<dbReference type="Proteomes" id="UP000193077">
    <property type="component" value="Unassembled WGS sequence"/>
</dbReference>
<evidence type="ECO:0000256" key="5">
    <source>
        <dbReference type="ARBA" id="ARBA00023027"/>
    </source>
</evidence>
<dbReference type="InterPro" id="IPR022310">
    <property type="entry name" value="NAD/GMP_synthase"/>
</dbReference>
<dbReference type="Pfam" id="PF02540">
    <property type="entry name" value="NAD_synthase"/>
    <property type="match status" value="1"/>
</dbReference>
<dbReference type="GO" id="GO:0009435">
    <property type="term" value="P:NAD+ biosynthetic process"/>
    <property type="evidence" value="ECO:0007669"/>
    <property type="project" value="UniProtKB-UniPathway"/>
</dbReference>
<keyword evidence="4 6" id="KW-0067">ATP-binding</keyword>